<organism evidence="3 4">
    <name type="scientific">Nematocida parisii (strain ERTm3)</name>
    <name type="common">Nematode killer fungus</name>
    <dbReference type="NCBI Taxonomy" id="935791"/>
    <lineage>
        <taxon>Eukaryota</taxon>
        <taxon>Fungi</taxon>
        <taxon>Fungi incertae sedis</taxon>
        <taxon>Microsporidia</taxon>
        <taxon>Nematocida</taxon>
    </lineage>
</organism>
<protein>
    <submittedName>
        <fullName evidence="3">Uncharacterized protein</fullName>
    </submittedName>
</protein>
<reference evidence="3" key="1">
    <citation type="submission" date="2011-01" db="EMBL/GenBank/DDBJ databases">
        <title>The Genome Sequence of Nematocida parisii strain ERTm3.</title>
        <authorList>
            <consortium name="The Broad Institute Genome Sequencing Platform"/>
            <consortium name="The Broad Institute Genome Sequencing Center for Infectious Disease"/>
            <person name="Cuomo C."/>
            <person name="Troemel E."/>
            <person name="Young S.K."/>
            <person name="Zeng Q."/>
            <person name="Gargeya S."/>
            <person name="Fitzgerald M."/>
            <person name="Haas B."/>
            <person name="Abouelleil A."/>
            <person name="Alvarado L."/>
            <person name="Arachchi H.M."/>
            <person name="Berlin A."/>
            <person name="Chapman S.B."/>
            <person name="Gearin G."/>
            <person name="Goldberg J."/>
            <person name="Griggs A."/>
            <person name="Gujja S."/>
            <person name="Hansen M."/>
            <person name="Heiman D."/>
            <person name="Howarth C."/>
            <person name="Larimer J."/>
            <person name="Lui A."/>
            <person name="MacDonald P.J.P."/>
            <person name="McCowen C."/>
            <person name="Montmayeur A."/>
            <person name="Murphy C."/>
            <person name="Neiman D."/>
            <person name="Pearson M."/>
            <person name="Priest M."/>
            <person name="Roberts A."/>
            <person name="Saif S."/>
            <person name="Shea T."/>
            <person name="Sisk P."/>
            <person name="Stolte C."/>
            <person name="Sykes S."/>
            <person name="Wortman J."/>
            <person name="Nusbaum C."/>
            <person name="Birren B."/>
        </authorList>
    </citation>
    <scope>NUCLEOTIDE SEQUENCE</scope>
    <source>
        <strain evidence="3">ERTm3</strain>
    </source>
</reference>
<evidence type="ECO:0000313" key="3">
    <source>
        <dbReference type="EMBL" id="EIJ87299.1"/>
    </source>
</evidence>
<dbReference type="OMA" id="MCYTESI"/>
<dbReference type="Proteomes" id="UP000002872">
    <property type="component" value="Unassembled WGS sequence"/>
</dbReference>
<dbReference type="InParanoid" id="I3EDK2"/>
<dbReference type="Gene3D" id="3.30.1490.120">
    <property type="entry name" value="RNA polymerase Rpb7-like, N-terminal domain"/>
    <property type="match status" value="1"/>
</dbReference>
<dbReference type="GO" id="GO:0000428">
    <property type="term" value="C:DNA-directed RNA polymerase complex"/>
    <property type="evidence" value="ECO:0007669"/>
    <property type="project" value="UniProtKB-KW"/>
</dbReference>
<dbReference type="InterPro" id="IPR036898">
    <property type="entry name" value="RNA_pol_Rpb7-like_N_sf"/>
</dbReference>
<accession>I3EDK2</accession>
<dbReference type="OrthoDB" id="2194131at2759"/>
<evidence type="ECO:0000256" key="2">
    <source>
        <dbReference type="ARBA" id="ARBA00023163"/>
    </source>
</evidence>
<dbReference type="EMBL" id="GL870883">
    <property type="protein sequence ID" value="EIJ87299.1"/>
    <property type="molecule type" value="Genomic_DNA"/>
</dbReference>
<evidence type="ECO:0000256" key="1">
    <source>
        <dbReference type="ARBA" id="ARBA00022478"/>
    </source>
</evidence>
<evidence type="ECO:0000313" key="4">
    <source>
        <dbReference type="Proteomes" id="UP000002872"/>
    </source>
</evidence>
<dbReference type="AlphaFoldDB" id="I3EDK2"/>
<dbReference type="VEuPathDB" id="MicrosporidiaDB:NEQG_02422"/>
<name>I3EDK2_NEMP3</name>
<gene>
    <name evidence="3" type="ORF">NEQG_02422</name>
</gene>
<keyword evidence="2" id="KW-0804">Transcription</keyword>
<keyword evidence="4" id="KW-1185">Reference proteome</keyword>
<keyword evidence="1" id="KW-0240">DNA-directed RNA polymerase</keyword>
<proteinExistence type="predicted"/>
<sequence length="150" mass="16766">MEGVQFQRVQTVMRIPIYPYQLNNITEYTYKYLNKYIGLYIKALKGVVMCYTESIGILDNVGIITGTDPKVYVKVSVEFILLKIIKNGTVTGEIKANPTGPGMYSLIHGTIPVEVPGSVQEGLYKYEIVHVCTFPLYVVAGNLSRVHRTG</sequence>
<dbReference type="HOGENOM" id="CLU_125086_0_0_1"/>